<dbReference type="OrthoDB" id="674948at2759"/>
<comment type="caution">
    <text evidence="2">The sequence shown here is derived from an EMBL/GenBank/DDBJ whole genome shotgun (WGS) entry which is preliminary data.</text>
</comment>
<keyword evidence="3" id="KW-1185">Reference proteome</keyword>
<evidence type="ECO:0000313" key="1">
    <source>
        <dbReference type="EMBL" id="OMJ09506.1"/>
    </source>
</evidence>
<sequence>MRRVRNRTLHLVHGEDVATAIIEGPFKTFTPGQRWIVSDYTIYDMLEILAKNMVGEARELLQKTLRLKEAQDYINSPDLDKLVFGEKANLVRRLDPSDFWVKFNLNPTHKFSP</sequence>
<protein>
    <submittedName>
        <fullName evidence="2">Uncharacterized protein</fullName>
    </submittedName>
</protein>
<dbReference type="Proteomes" id="UP000187429">
    <property type="component" value="Unassembled WGS sequence"/>
</dbReference>
<dbReference type="EMBL" id="LSSM01003276">
    <property type="protein sequence ID" value="OMJ18442.1"/>
    <property type="molecule type" value="Genomic_DNA"/>
</dbReference>
<proteinExistence type="predicted"/>
<dbReference type="PANTHER" id="PTHR40129:SF2">
    <property type="entry name" value="KETOPANTOATE REDUCTASE N-TERMINAL DOMAIN-CONTAINING PROTEIN"/>
    <property type="match status" value="1"/>
</dbReference>
<organism evidence="2 3">
    <name type="scientific">Smittium culicis</name>
    <dbReference type="NCBI Taxonomy" id="133412"/>
    <lineage>
        <taxon>Eukaryota</taxon>
        <taxon>Fungi</taxon>
        <taxon>Fungi incertae sedis</taxon>
        <taxon>Zoopagomycota</taxon>
        <taxon>Kickxellomycotina</taxon>
        <taxon>Harpellomycetes</taxon>
        <taxon>Harpellales</taxon>
        <taxon>Legeriomycetaceae</taxon>
        <taxon>Smittium</taxon>
    </lineage>
</organism>
<reference evidence="2" key="1">
    <citation type="submission" date="2017-01" db="EMBL/GenBank/DDBJ databases">
        <authorList>
            <person name="Mah S.A."/>
            <person name="Swanson W.J."/>
            <person name="Moy G.W."/>
            <person name="Vacquier V.D."/>
        </authorList>
    </citation>
    <scope>NUCLEOTIDE SEQUENCE [LARGE SCALE GENOMIC DNA]</scope>
    <source>
        <strain evidence="2">ID-206-W2</strain>
    </source>
</reference>
<accession>A0A1R1XUX3</accession>
<dbReference type="EMBL" id="LSSM01007025">
    <property type="protein sequence ID" value="OMJ09506.1"/>
    <property type="molecule type" value="Genomic_DNA"/>
</dbReference>
<evidence type="ECO:0000313" key="2">
    <source>
        <dbReference type="EMBL" id="OMJ18442.1"/>
    </source>
</evidence>
<reference evidence="3" key="2">
    <citation type="submission" date="2017-01" db="EMBL/GenBank/DDBJ databases">
        <authorList>
            <person name="Wang Y."/>
            <person name="White M."/>
            <person name="Kvist S."/>
            <person name="Moncalvo J.-M."/>
        </authorList>
    </citation>
    <scope>NUCLEOTIDE SEQUENCE [LARGE SCALE GENOMIC DNA]</scope>
    <source>
        <strain evidence="3">ID-206-W2</strain>
    </source>
</reference>
<dbReference type="PANTHER" id="PTHR40129">
    <property type="entry name" value="KETOPANTOATE REDUCTASE N-TERMINAL DOMAIN-CONTAINING PROTEIN"/>
    <property type="match status" value="1"/>
</dbReference>
<evidence type="ECO:0000313" key="3">
    <source>
        <dbReference type="Proteomes" id="UP000187429"/>
    </source>
</evidence>
<dbReference type="AlphaFoldDB" id="A0A1R1XUX3"/>
<gene>
    <name evidence="1" type="ORF">AYI69_g10630</name>
    <name evidence="2" type="ORF">AYI69_g7021</name>
</gene>
<name>A0A1R1XUX3_9FUNG</name>